<feature type="compositionally biased region" description="Polar residues" evidence="1">
    <location>
        <begin position="246"/>
        <end position="255"/>
    </location>
</feature>
<dbReference type="AlphaFoldDB" id="A0A0N1NYA5"/>
<dbReference type="RefSeq" id="XP_017995330.1">
    <property type="nucleotide sequence ID" value="XM_018150489.1"/>
</dbReference>
<feature type="region of interest" description="Disordered" evidence="1">
    <location>
        <begin position="88"/>
        <end position="287"/>
    </location>
</feature>
<dbReference type="GeneID" id="28742369"/>
<organism evidence="3 4">
    <name type="scientific">Cyphellophora attinorum</name>
    <dbReference type="NCBI Taxonomy" id="1664694"/>
    <lineage>
        <taxon>Eukaryota</taxon>
        <taxon>Fungi</taxon>
        <taxon>Dikarya</taxon>
        <taxon>Ascomycota</taxon>
        <taxon>Pezizomycotina</taxon>
        <taxon>Eurotiomycetes</taxon>
        <taxon>Chaetothyriomycetidae</taxon>
        <taxon>Chaetothyriales</taxon>
        <taxon>Cyphellophoraceae</taxon>
        <taxon>Cyphellophora</taxon>
    </lineage>
</organism>
<gene>
    <name evidence="3" type="ORF">AB675_9912</name>
</gene>
<keyword evidence="2" id="KW-0732">Signal</keyword>
<feature type="signal peptide" evidence="2">
    <location>
        <begin position="1"/>
        <end position="25"/>
    </location>
</feature>
<feature type="compositionally biased region" description="Polar residues" evidence="1">
    <location>
        <begin position="95"/>
        <end position="110"/>
    </location>
</feature>
<evidence type="ECO:0000313" key="4">
    <source>
        <dbReference type="Proteomes" id="UP000038010"/>
    </source>
</evidence>
<feature type="compositionally biased region" description="Basic and acidic residues" evidence="1">
    <location>
        <begin position="151"/>
        <end position="172"/>
    </location>
</feature>
<dbReference type="Proteomes" id="UP000038010">
    <property type="component" value="Unassembled WGS sequence"/>
</dbReference>
<dbReference type="VEuPathDB" id="FungiDB:AB675_9912"/>
<dbReference type="EMBL" id="LFJN01000041">
    <property type="protein sequence ID" value="KPI35367.1"/>
    <property type="molecule type" value="Genomic_DNA"/>
</dbReference>
<feature type="chain" id="PRO_5005879435" evidence="2">
    <location>
        <begin position="26"/>
        <end position="299"/>
    </location>
</feature>
<reference evidence="3 4" key="1">
    <citation type="submission" date="2015-06" db="EMBL/GenBank/DDBJ databases">
        <title>Draft genome of the ant-associated black yeast Phialophora attae CBS 131958.</title>
        <authorList>
            <person name="Moreno L.F."/>
            <person name="Stielow B.J."/>
            <person name="de Hoog S."/>
            <person name="Vicente V.A."/>
            <person name="Weiss V.A."/>
            <person name="de Vries M."/>
            <person name="Cruz L.M."/>
            <person name="Souza E.M."/>
        </authorList>
    </citation>
    <scope>NUCLEOTIDE SEQUENCE [LARGE SCALE GENOMIC DNA]</scope>
    <source>
        <strain evidence="3 4">CBS 131958</strain>
    </source>
</reference>
<sequence length="299" mass="33703">MRIRGWSSDTLIFSLLTSLGDVAHHYDWQGYTWPREGKLYDQLIDALERYTLPSEPGEAGRSAIVDYVRNIGSYSSTNSLPRNPFEHHAPAILPSNDNADPSGRYSTPSNIRPMRMAPNISMPNRRAAPAASSEVQSTQLPQQHLFTDVVRATRDELHPKRMRSRSEADRARSQLHSHQTLPPVPTMPFQYLQQQRAPHPQPGMPSDDPFHAGYSMATAGLSSEHAQHPSHDSHDPTLEQHDTHQHGQTLHSELSVNPHLQDYPSNFVDLDSSPDASPMQEDTNDFDKEFMAYENANRT</sequence>
<accession>A0A0N1NYA5</accession>
<proteinExistence type="predicted"/>
<feature type="compositionally biased region" description="Basic and acidic residues" evidence="1">
    <location>
        <begin position="225"/>
        <end position="245"/>
    </location>
</feature>
<evidence type="ECO:0000313" key="3">
    <source>
        <dbReference type="EMBL" id="KPI35367.1"/>
    </source>
</evidence>
<name>A0A0N1NYA5_9EURO</name>
<comment type="caution">
    <text evidence="3">The sequence shown here is derived from an EMBL/GenBank/DDBJ whole genome shotgun (WGS) entry which is preliminary data.</text>
</comment>
<evidence type="ECO:0000256" key="2">
    <source>
        <dbReference type="SAM" id="SignalP"/>
    </source>
</evidence>
<feature type="compositionally biased region" description="Polar residues" evidence="1">
    <location>
        <begin position="133"/>
        <end position="145"/>
    </location>
</feature>
<keyword evidence="4" id="KW-1185">Reference proteome</keyword>
<evidence type="ECO:0000256" key="1">
    <source>
        <dbReference type="SAM" id="MobiDB-lite"/>
    </source>
</evidence>
<protein>
    <submittedName>
        <fullName evidence="3">Uncharacterized protein</fullName>
    </submittedName>
</protein>